<dbReference type="Pfam" id="PF19780">
    <property type="entry name" value="DUF6265"/>
    <property type="match status" value="1"/>
</dbReference>
<feature type="chain" id="PRO_5037732225" description="DUF6265 domain-containing protein" evidence="1">
    <location>
        <begin position="22"/>
        <end position="154"/>
    </location>
</feature>
<dbReference type="InterPro" id="IPR046232">
    <property type="entry name" value="DUF6265"/>
</dbReference>
<gene>
    <name evidence="3" type="ORF">GCM10011396_53280</name>
</gene>
<feature type="domain" description="DUF6265" evidence="2">
    <location>
        <begin position="28"/>
        <end position="134"/>
    </location>
</feature>
<evidence type="ECO:0000313" key="4">
    <source>
        <dbReference type="Proteomes" id="UP000637423"/>
    </source>
</evidence>
<dbReference type="RefSeq" id="WP_188569208.1">
    <property type="nucleotide sequence ID" value="NZ_BMED01000008.1"/>
</dbReference>
<protein>
    <recommendedName>
        <fullName evidence="2">DUF6265 domain-containing protein</fullName>
    </recommendedName>
</protein>
<dbReference type="EMBL" id="BMED01000008">
    <property type="protein sequence ID" value="GGC99091.1"/>
    <property type="molecule type" value="Genomic_DNA"/>
</dbReference>
<dbReference type="AlphaFoldDB" id="A0A916V048"/>
<feature type="signal peptide" evidence="1">
    <location>
        <begin position="1"/>
        <end position="21"/>
    </location>
</feature>
<comment type="caution">
    <text evidence="3">The sequence shown here is derived from an EMBL/GenBank/DDBJ whole genome shotgun (WGS) entry which is preliminary data.</text>
</comment>
<reference evidence="3" key="2">
    <citation type="submission" date="2020-09" db="EMBL/GenBank/DDBJ databases">
        <authorList>
            <person name="Sun Q."/>
            <person name="Zhou Y."/>
        </authorList>
    </citation>
    <scope>NUCLEOTIDE SEQUENCE</scope>
    <source>
        <strain evidence="3">CGMCC 1.10998</strain>
    </source>
</reference>
<keyword evidence="4" id="KW-1185">Reference proteome</keyword>
<proteinExistence type="predicted"/>
<reference evidence="3" key="1">
    <citation type="journal article" date="2014" name="Int. J. Syst. Evol. Microbiol.">
        <title>Complete genome sequence of Corynebacterium casei LMG S-19264T (=DSM 44701T), isolated from a smear-ripened cheese.</title>
        <authorList>
            <consortium name="US DOE Joint Genome Institute (JGI-PGF)"/>
            <person name="Walter F."/>
            <person name="Albersmeier A."/>
            <person name="Kalinowski J."/>
            <person name="Ruckert C."/>
        </authorList>
    </citation>
    <scope>NUCLEOTIDE SEQUENCE</scope>
    <source>
        <strain evidence="3">CGMCC 1.10998</strain>
    </source>
</reference>
<organism evidence="3 4">
    <name type="scientific">Undibacterium terreum</name>
    <dbReference type="NCBI Taxonomy" id="1224302"/>
    <lineage>
        <taxon>Bacteria</taxon>
        <taxon>Pseudomonadati</taxon>
        <taxon>Pseudomonadota</taxon>
        <taxon>Betaproteobacteria</taxon>
        <taxon>Burkholderiales</taxon>
        <taxon>Oxalobacteraceae</taxon>
        <taxon>Undibacterium</taxon>
    </lineage>
</organism>
<evidence type="ECO:0000256" key="1">
    <source>
        <dbReference type="SAM" id="SignalP"/>
    </source>
</evidence>
<accession>A0A916V048</accession>
<dbReference type="Proteomes" id="UP000637423">
    <property type="component" value="Unassembled WGS sequence"/>
</dbReference>
<name>A0A916V048_9BURK</name>
<sequence>MRALPLLFSLSCAGLPCLAQAASLADLDWLSGCWQSTGGEAGSEEHWLAAAGGSLLGMGRTVVKGKMVDFEFMRIEQDKDQLIFTAKPSRKPEASFQMISLQGKKVVFENATKDFPQRVIYQLKDDGSLLGRIEGKSNDKERAIDFPMQRKSCQ</sequence>
<keyword evidence="1" id="KW-0732">Signal</keyword>
<evidence type="ECO:0000259" key="2">
    <source>
        <dbReference type="Pfam" id="PF19780"/>
    </source>
</evidence>
<evidence type="ECO:0000313" key="3">
    <source>
        <dbReference type="EMBL" id="GGC99091.1"/>
    </source>
</evidence>